<feature type="transmembrane region" description="Helical" evidence="3">
    <location>
        <begin position="310"/>
        <end position="329"/>
    </location>
</feature>
<feature type="domain" description="Ig-like" evidence="4">
    <location>
        <begin position="19"/>
        <end position="117"/>
    </location>
</feature>
<evidence type="ECO:0000256" key="2">
    <source>
        <dbReference type="ARBA" id="ARBA00023157"/>
    </source>
</evidence>
<dbReference type="EMBL" id="JADWDJ010000008">
    <property type="protein sequence ID" value="KAG5277148.1"/>
    <property type="molecule type" value="Genomic_DNA"/>
</dbReference>
<protein>
    <recommendedName>
        <fullName evidence="4">Ig-like domain-containing protein</fullName>
    </recommendedName>
</protein>
<keyword evidence="3" id="KW-1133">Transmembrane helix</keyword>
<proteinExistence type="predicted"/>
<keyword evidence="3" id="KW-0812">Transmembrane</keyword>
<reference evidence="5" key="1">
    <citation type="submission" date="2020-10" db="EMBL/GenBank/DDBJ databases">
        <title>Chromosome-scale genome assembly of the Allis shad, Alosa alosa.</title>
        <authorList>
            <person name="Margot Z."/>
            <person name="Christophe K."/>
            <person name="Cabau C."/>
            <person name="Louis A."/>
            <person name="Berthelot C."/>
            <person name="Parey E."/>
            <person name="Roest Crollius H."/>
            <person name="Montfort J."/>
            <person name="Robinson-Rechavi M."/>
            <person name="Bucao C."/>
            <person name="Bouchez O."/>
            <person name="Gislard M."/>
            <person name="Lluch J."/>
            <person name="Milhes M."/>
            <person name="Lampietro C."/>
            <person name="Lopez Roques C."/>
            <person name="Donnadieu C."/>
            <person name="Braasch I."/>
            <person name="Desvignes T."/>
            <person name="Postlethwait J."/>
            <person name="Bobe J."/>
            <person name="Guiguen Y."/>
        </authorList>
    </citation>
    <scope>NUCLEOTIDE SEQUENCE</scope>
    <source>
        <strain evidence="5">M-15738</strain>
        <tissue evidence="5">Blood</tissue>
    </source>
</reference>
<dbReference type="SUPFAM" id="SSF48726">
    <property type="entry name" value="Immunoglobulin"/>
    <property type="match status" value="3"/>
</dbReference>
<organism evidence="5 6">
    <name type="scientific">Alosa alosa</name>
    <name type="common">allis shad</name>
    <dbReference type="NCBI Taxonomy" id="278164"/>
    <lineage>
        <taxon>Eukaryota</taxon>
        <taxon>Metazoa</taxon>
        <taxon>Chordata</taxon>
        <taxon>Craniata</taxon>
        <taxon>Vertebrata</taxon>
        <taxon>Euteleostomi</taxon>
        <taxon>Actinopterygii</taxon>
        <taxon>Neopterygii</taxon>
        <taxon>Teleostei</taxon>
        <taxon>Clupei</taxon>
        <taxon>Clupeiformes</taxon>
        <taxon>Clupeoidei</taxon>
        <taxon>Clupeidae</taxon>
        <taxon>Alosa</taxon>
    </lineage>
</organism>
<dbReference type="GO" id="GO:0004888">
    <property type="term" value="F:transmembrane signaling receptor activity"/>
    <property type="evidence" value="ECO:0007669"/>
    <property type="project" value="TreeGrafter"/>
</dbReference>
<evidence type="ECO:0000259" key="4">
    <source>
        <dbReference type="PROSITE" id="PS50835"/>
    </source>
</evidence>
<keyword evidence="1" id="KW-0732">Signal</keyword>
<dbReference type="InterPro" id="IPR036179">
    <property type="entry name" value="Ig-like_dom_sf"/>
</dbReference>
<keyword evidence="3" id="KW-0472">Membrane</keyword>
<dbReference type="AlphaFoldDB" id="A0AAV6GPP0"/>
<dbReference type="SMART" id="SM00409">
    <property type="entry name" value="IG"/>
    <property type="match status" value="3"/>
</dbReference>
<dbReference type="PROSITE" id="PS50835">
    <property type="entry name" value="IG_LIKE"/>
    <property type="match status" value="2"/>
</dbReference>
<feature type="domain" description="Ig-like" evidence="4">
    <location>
        <begin position="130"/>
        <end position="218"/>
    </location>
</feature>
<sequence length="356" mass="39659">MEANREHVRNGPSILSIKPQLMIFPHSWVTEGDSVNLACVIGNTSLNWTFLWYRVVPFSKDLPYVGLRQKHYSAKLLPDSSKGAGRSYTLSPAALQHTGFYVCRAEGGDPTYQTGFSNVHPLSISGLSSPASLVIRPNRSQHFANGTISVSCELQDNSTRWKLRWQTGQYEITECPSGWTSEEAFTCSTRHLAPHDTGLYWCESESGQYSNLVHITVTKYNTVILESPPHPVTEGHSLTLRCLSRNGTSVNGAEFYKENSLIQTTTTGEMSIPSISKAHEGHYKCKHPELGRTPHSWVIVIRSPISVFRLVRSLVVVSPYLLVTVMLVVHCLKSKSRSKVDEDKGKHEVSEAETCI</sequence>
<dbReference type="InterPro" id="IPR007110">
    <property type="entry name" value="Ig-like_dom"/>
</dbReference>
<dbReference type="Pfam" id="PF13895">
    <property type="entry name" value="Ig_2"/>
    <property type="match status" value="1"/>
</dbReference>
<dbReference type="InterPro" id="IPR003598">
    <property type="entry name" value="Ig_sub2"/>
</dbReference>
<evidence type="ECO:0000256" key="1">
    <source>
        <dbReference type="ARBA" id="ARBA00022729"/>
    </source>
</evidence>
<comment type="caution">
    <text evidence="5">The sequence shown here is derived from an EMBL/GenBank/DDBJ whole genome shotgun (WGS) entry which is preliminary data.</text>
</comment>
<dbReference type="InterPro" id="IPR013783">
    <property type="entry name" value="Ig-like_fold"/>
</dbReference>
<gene>
    <name evidence="5" type="ORF">AALO_G00114080</name>
</gene>
<keyword evidence="2" id="KW-1015">Disulfide bond</keyword>
<dbReference type="InterPro" id="IPR003599">
    <property type="entry name" value="Ig_sub"/>
</dbReference>
<accession>A0AAV6GPP0</accession>
<dbReference type="GO" id="GO:0009897">
    <property type="term" value="C:external side of plasma membrane"/>
    <property type="evidence" value="ECO:0007669"/>
    <property type="project" value="TreeGrafter"/>
</dbReference>
<evidence type="ECO:0000313" key="5">
    <source>
        <dbReference type="EMBL" id="KAG5277148.1"/>
    </source>
</evidence>
<dbReference type="InterPro" id="IPR050488">
    <property type="entry name" value="Ig_Fc_receptor"/>
</dbReference>
<evidence type="ECO:0000313" key="6">
    <source>
        <dbReference type="Proteomes" id="UP000823561"/>
    </source>
</evidence>
<dbReference type="SMART" id="SM00408">
    <property type="entry name" value="IGc2"/>
    <property type="match status" value="2"/>
</dbReference>
<dbReference type="GO" id="GO:0007166">
    <property type="term" value="P:cell surface receptor signaling pathway"/>
    <property type="evidence" value="ECO:0007669"/>
    <property type="project" value="TreeGrafter"/>
</dbReference>
<evidence type="ECO:0000256" key="3">
    <source>
        <dbReference type="SAM" id="Phobius"/>
    </source>
</evidence>
<dbReference type="Proteomes" id="UP000823561">
    <property type="component" value="Chromosome 8"/>
</dbReference>
<dbReference type="PANTHER" id="PTHR11481">
    <property type="entry name" value="IMMUNOGLOBULIN FC RECEPTOR"/>
    <property type="match status" value="1"/>
</dbReference>
<dbReference type="PANTHER" id="PTHR11481:SF64">
    <property type="entry name" value="FC RECEPTOR-LIKE PROTEIN 4"/>
    <property type="match status" value="1"/>
</dbReference>
<keyword evidence="6" id="KW-1185">Reference proteome</keyword>
<dbReference type="Gene3D" id="2.60.40.10">
    <property type="entry name" value="Immunoglobulins"/>
    <property type="match status" value="3"/>
</dbReference>
<name>A0AAV6GPP0_9TELE</name>
<dbReference type="GO" id="GO:0006955">
    <property type="term" value="P:immune response"/>
    <property type="evidence" value="ECO:0007669"/>
    <property type="project" value="TreeGrafter"/>
</dbReference>